<sequence>MRDTEQLRETTRDKKLPSLTLGDPMSHKNFVWPERVHGNVIVQDKRGVGTQGDVQNARLIRIDVPCGRSEHQ</sequence>
<protein>
    <submittedName>
        <fullName evidence="2">Uncharacterized protein</fullName>
    </submittedName>
</protein>
<dbReference type="Proteomes" id="UP000284375">
    <property type="component" value="Unassembled WGS sequence"/>
</dbReference>
<keyword evidence="3" id="KW-1185">Reference proteome</keyword>
<comment type="caution">
    <text evidence="2">The sequence shown here is derived from an EMBL/GenBank/DDBJ whole genome shotgun (WGS) entry which is preliminary data.</text>
</comment>
<name>A0A423VPC2_CYTCH</name>
<proteinExistence type="predicted"/>
<evidence type="ECO:0000313" key="2">
    <source>
        <dbReference type="EMBL" id="ROV92870.1"/>
    </source>
</evidence>
<feature type="region of interest" description="Disordered" evidence="1">
    <location>
        <begin position="1"/>
        <end position="27"/>
    </location>
</feature>
<evidence type="ECO:0000313" key="3">
    <source>
        <dbReference type="Proteomes" id="UP000284375"/>
    </source>
</evidence>
<evidence type="ECO:0000256" key="1">
    <source>
        <dbReference type="SAM" id="MobiDB-lite"/>
    </source>
</evidence>
<dbReference type="AlphaFoldDB" id="A0A423VPC2"/>
<reference evidence="2 3" key="1">
    <citation type="submission" date="2015-09" db="EMBL/GenBank/DDBJ databases">
        <title>Host preference determinants of Valsa canker pathogens revealed by comparative genomics.</title>
        <authorList>
            <person name="Yin Z."/>
            <person name="Huang L."/>
        </authorList>
    </citation>
    <scope>NUCLEOTIDE SEQUENCE [LARGE SCALE GENOMIC DNA]</scope>
    <source>
        <strain evidence="2 3">YSFL</strain>
    </source>
</reference>
<dbReference type="EMBL" id="LJZO01000035">
    <property type="protein sequence ID" value="ROV92870.1"/>
    <property type="molecule type" value="Genomic_DNA"/>
</dbReference>
<feature type="compositionally biased region" description="Basic and acidic residues" evidence="1">
    <location>
        <begin position="1"/>
        <end position="16"/>
    </location>
</feature>
<organism evidence="2 3">
    <name type="scientific">Cytospora chrysosperma</name>
    <name type="common">Cytospora canker fungus</name>
    <name type="synonym">Sphaeria chrysosperma</name>
    <dbReference type="NCBI Taxonomy" id="252740"/>
    <lineage>
        <taxon>Eukaryota</taxon>
        <taxon>Fungi</taxon>
        <taxon>Dikarya</taxon>
        <taxon>Ascomycota</taxon>
        <taxon>Pezizomycotina</taxon>
        <taxon>Sordariomycetes</taxon>
        <taxon>Sordariomycetidae</taxon>
        <taxon>Diaporthales</taxon>
        <taxon>Cytosporaceae</taxon>
        <taxon>Cytospora</taxon>
    </lineage>
</organism>
<accession>A0A423VPC2</accession>
<gene>
    <name evidence="2" type="ORF">VSDG_06335</name>
</gene>